<dbReference type="InterPro" id="IPR011006">
    <property type="entry name" value="CheY-like_superfamily"/>
</dbReference>
<feature type="transmembrane region" description="Helical" evidence="12">
    <location>
        <begin position="388"/>
        <end position="407"/>
    </location>
</feature>
<dbReference type="InterPro" id="IPR011623">
    <property type="entry name" value="7TMR_DISM_rcpt_extracell_dom1"/>
</dbReference>
<evidence type="ECO:0000256" key="7">
    <source>
        <dbReference type="ARBA" id="ARBA00022777"/>
    </source>
</evidence>
<feature type="domain" description="Histidine kinase" evidence="13">
    <location>
        <begin position="919"/>
        <end position="1017"/>
    </location>
</feature>
<dbReference type="SUPFAM" id="SSF49785">
    <property type="entry name" value="Galactose-binding domain-like"/>
    <property type="match status" value="1"/>
</dbReference>
<keyword evidence="12" id="KW-0812">Transmembrane</keyword>
<dbReference type="EMBL" id="FQXD01000013">
    <property type="protein sequence ID" value="SHH77209.1"/>
    <property type="molecule type" value="Genomic_DNA"/>
</dbReference>
<evidence type="ECO:0000256" key="11">
    <source>
        <dbReference type="PROSITE-ProRule" id="PRU00169"/>
    </source>
</evidence>
<keyword evidence="12" id="KW-1133">Transmembrane helix</keyword>
<evidence type="ECO:0000313" key="16">
    <source>
        <dbReference type="Proteomes" id="UP000184079"/>
    </source>
</evidence>
<dbReference type="InterPro" id="IPR004358">
    <property type="entry name" value="Sig_transdc_His_kin-like_C"/>
</dbReference>
<dbReference type="SUPFAM" id="SSF52172">
    <property type="entry name" value="CheY-like"/>
    <property type="match status" value="1"/>
</dbReference>
<dbReference type="Pfam" id="PF02518">
    <property type="entry name" value="HATPase_c"/>
    <property type="match status" value="2"/>
</dbReference>
<dbReference type="Gene3D" id="1.10.287.130">
    <property type="match status" value="1"/>
</dbReference>
<dbReference type="Pfam" id="PF07695">
    <property type="entry name" value="7TMR-DISM_7TM"/>
    <property type="match status" value="1"/>
</dbReference>
<feature type="transmembrane region" description="Helical" evidence="12">
    <location>
        <begin position="306"/>
        <end position="325"/>
    </location>
</feature>
<feature type="transmembrane region" description="Helical" evidence="12">
    <location>
        <begin position="507"/>
        <end position="524"/>
    </location>
</feature>
<dbReference type="SMART" id="SM00388">
    <property type="entry name" value="HisKA"/>
    <property type="match status" value="1"/>
</dbReference>
<dbReference type="PROSITE" id="PS50109">
    <property type="entry name" value="HIS_KIN"/>
    <property type="match status" value="2"/>
</dbReference>
<feature type="transmembrane region" description="Helical" evidence="12">
    <location>
        <begin position="245"/>
        <end position="269"/>
    </location>
</feature>
<keyword evidence="12" id="KW-0472">Membrane</keyword>
<dbReference type="GO" id="GO:0000155">
    <property type="term" value="F:phosphorelay sensor kinase activity"/>
    <property type="evidence" value="ECO:0007669"/>
    <property type="project" value="InterPro"/>
</dbReference>
<feature type="transmembrane region" description="Helical" evidence="12">
    <location>
        <begin position="12"/>
        <end position="31"/>
    </location>
</feature>
<dbReference type="Pfam" id="PF00072">
    <property type="entry name" value="Response_reg"/>
    <property type="match status" value="1"/>
</dbReference>
<dbReference type="Pfam" id="PF06580">
    <property type="entry name" value="His_kinase"/>
    <property type="match status" value="1"/>
</dbReference>
<dbReference type="InterPro" id="IPR005467">
    <property type="entry name" value="His_kinase_dom"/>
</dbReference>
<dbReference type="PANTHER" id="PTHR43547">
    <property type="entry name" value="TWO-COMPONENT HISTIDINE KINASE"/>
    <property type="match status" value="1"/>
</dbReference>
<evidence type="ECO:0000256" key="5">
    <source>
        <dbReference type="ARBA" id="ARBA00022679"/>
    </source>
</evidence>
<evidence type="ECO:0000256" key="3">
    <source>
        <dbReference type="ARBA" id="ARBA00012438"/>
    </source>
</evidence>
<feature type="domain" description="Response regulatory" evidence="14">
    <location>
        <begin position="693"/>
        <end position="808"/>
    </location>
</feature>
<dbReference type="InterPro" id="IPR003594">
    <property type="entry name" value="HATPase_dom"/>
</dbReference>
<dbReference type="AlphaFoldDB" id="A0A1M5VPM1"/>
<keyword evidence="9" id="KW-0902">Two-component regulatory system</keyword>
<dbReference type="PRINTS" id="PR00344">
    <property type="entry name" value="BCTRLSENSOR"/>
</dbReference>
<evidence type="ECO:0000259" key="13">
    <source>
        <dbReference type="PROSITE" id="PS50109"/>
    </source>
</evidence>
<comment type="catalytic activity">
    <reaction evidence="1">
        <text>ATP + protein L-histidine = ADP + protein N-phospho-L-histidine.</text>
        <dbReference type="EC" id="2.7.13.3"/>
    </reaction>
</comment>
<dbReference type="FunFam" id="3.30.565.10:FF:000010">
    <property type="entry name" value="Sensor histidine kinase RcsC"/>
    <property type="match status" value="1"/>
</dbReference>
<dbReference type="Pfam" id="PF00512">
    <property type="entry name" value="HisKA"/>
    <property type="match status" value="1"/>
</dbReference>
<dbReference type="SMART" id="SM00387">
    <property type="entry name" value="HATPase_c"/>
    <property type="match status" value="2"/>
</dbReference>
<feature type="transmembrane region" description="Helical" evidence="12">
    <location>
        <begin position="211"/>
        <end position="236"/>
    </location>
</feature>
<dbReference type="InterPro" id="IPR003661">
    <property type="entry name" value="HisK_dim/P_dom"/>
</dbReference>
<keyword evidence="4 11" id="KW-0597">Phosphoprotein</keyword>
<evidence type="ECO:0000256" key="1">
    <source>
        <dbReference type="ARBA" id="ARBA00000085"/>
    </source>
</evidence>
<proteinExistence type="inferred from homology"/>
<evidence type="ECO:0000313" key="15">
    <source>
        <dbReference type="EMBL" id="SHH77209.1"/>
    </source>
</evidence>
<keyword evidence="5" id="KW-0808">Transferase</keyword>
<keyword evidence="7 15" id="KW-0418">Kinase</keyword>
<dbReference type="GO" id="GO:0005524">
    <property type="term" value="F:ATP binding"/>
    <property type="evidence" value="ECO:0007669"/>
    <property type="project" value="UniProtKB-KW"/>
</dbReference>
<feature type="transmembrane region" description="Helical" evidence="12">
    <location>
        <begin position="362"/>
        <end position="382"/>
    </location>
</feature>
<evidence type="ECO:0000256" key="6">
    <source>
        <dbReference type="ARBA" id="ARBA00022741"/>
    </source>
</evidence>
<dbReference type="PANTHER" id="PTHR43547:SF2">
    <property type="entry name" value="HYBRID SIGNAL TRANSDUCTION HISTIDINE KINASE C"/>
    <property type="match status" value="1"/>
</dbReference>
<comment type="similarity">
    <text evidence="2">In the N-terminal section; belongs to the phytochrome family.</text>
</comment>
<dbReference type="Proteomes" id="UP000184079">
    <property type="component" value="Unassembled WGS sequence"/>
</dbReference>
<dbReference type="SMART" id="SM00448">
    <property type="entry name" value="REC"/>
    <property type="match status" value="1"/>
</dbReference>
<evidence type="ECO:0000256" key="2">
    <source>
        <dbReference type="ARBA" id="ARBA00006402"/>
    </source>
</evidence>
<dbReference type="EC" id="2.7.13.3" evidence="3"/>
<dbReference type="CDD" id="cd17574">
    <property type="entry name" value="REC_OmpR"/>
    <property type="match status" value="1"/>
</dbReference>
<reference evidence="16" key="1">
    <citation type="submission" date="2016-11" db="EMBL/GenBank/DDBJ databases">
        <authorList>
            <person name="Varghese N."/>
            <person name="Submissions S."/>
        </authorList>
    </citation>
    <scope>NUCLEOTIDE SEQUENCE [LARGE SCALE GENOMIC DNA]</scope>
    <source>
        <strain evidence="16">CGMCC 1.6496</strain>
    </source>
</reference>
<protein>
    <recommendedName>
        <fullName evidence="10">Circadian input-output histidine kinase CikA</fullName>
        <ecNumber evidence="3">2.7.13.3</ecNumber>
    </recommendedName>
</protein>
<dbReference type="CDD" id="cd16922">
    <property type="entry name" value="HATPase_EvgS-ArcB-TorS-like"/>
    <property type="match status" value="1"/>
</dbReference>
<keyword evidence="6" id="KW-0547">Nucleotide-binding</keyword>
<accession>A0A1M5VPM1</accession>
<feature type="transmembrane region" description="Helical" evidence="12">
    <location>
        <begin position="275"/>
        <end position="294"/>
    </location>
</feature>
<evidence type="ECO:0000256" key="9">
    <source>
        <dbReference type="ARBA" id="ARBA00023012"/>
    </source>
</evidence>
<dbReference type="Gene3D" id="3.30.565.10">
    <property type="entry name" value="Histidine kinase-like ATPase, C-terminal domain"/>
    <property type="match status" value="2"/>
</dbReference>
<dbReference type="InterPro" id="IPR036097">
    <property type="entry name" value="HisK_dim/P_sf"/>
</dbReference>
<evidence type="ECO:0000259" key="14">
    <source>
        <dbReference type="PROSITE" id="PS50110"/>
    </source>
</evidence>
<feature type="domain" description="Histidine kinase" evidence="13">
    <location>
        <begin position="437"/>
        <end position="654"/>
    </location>
</feature>
<dbReference type="Gene3D" id="2.60.120.260">
    <property type="entry name" value="Galactose-binding domain-like"/>
    <property type="match status" value="1"/>
</dbReference>
<feature type="modified residue" description="4-aspartylphosphate" evidence="11">
    <location>
        <position position="741"/>
    </location>
</feature>
<dbReference type="InterPro" id="IPR010559">
    <property type="entry name" value="Sig_transdc_His_kin_internal"/>
</dbReference>
<dbReference type="Gene3D" id="3.40.50.2300">
    <property type="match status" value="1"/>
</dbReference>
<name>A0A1M5VPM1_9BACI</name>
<gene>
    <name evidence="15" type="ORF">SAMN05421807_11345</name>
</gene>
<dbReference type="InterPro" id="IPR008979">
    <property type="entry name" value="Galactose-bd-like_sf"/>
</dbReference>
<evidence type="ECO:0000256" key="8">
    <source>
        <dbReference type="ARBA" id="ARBA00022840"/>
    </source>
</evidence>
<dbReference type="GO" id="GO:0016020">
    <property type="term" value="C:membrane"/>
    <property type="evidence" value="ECO:0007669"/>
    <property type="project" value="InterPro"/>
</dbReference>
<dbReference type="InterPro" id="IPR036890">
    <property type="entry name" value="HATPase_C_sf"/>
</dbReference>
<evidence type="ECO:0000256" key="10">
    <source>
        <dbReference type="ARBA" id="ARBA00074306"/>
    </source>
</evidence>
<dbReference type="CDD" id="cd00082">
    <property type="entry name" value="HisKA"/>
    <property type="match status" value="1"/>
</dbReference>
<evidence type="ECO:0000256" key="4">
    <source>
        <dbReference type="ARBA" id="ARBA00022553"/>
    </source>
</evidence>
<organism evidence="15 16">
    <name type="scientific">Virgibacillus chiguensis</name>
    <dbReference type="NCBI Taxonomy" id="411959"/>
    <lineage>
        <taxon>Bacteria</taxon>
        <taxon>Bacillati</taxon>
        <taxon>Bacillota</taxon>
        <taxon>Bacilli</taxon>
        <taxon>Bacillales</taxon>
        <taxon>Bacillaceae</taxon>
        <taxon>Virgibacillus</taxon>
    </lineage>
</organism>
<keyword evidence="8" id="KW-0067">ATP-binding</keyword>
<dbReference type="InterPro" id="IPR001789">
    <property type="entry name" value="Sig_transdc_resp-reg_receiver"/>
</dbReference>
<feature type="transmembrane region" description="Helical" evidence="12">
    <location>
        <begin position="331"/>
        <end position="350"/>
    </location>
</feature>
<keyword evidence="16" id="KW-1185">Reference proteome</keyword>
<dbReference type="SUPFAM" id="SSF47384">
    <property type="entry name" value="Homodimeric domain of signal transducing histidine kinase"/>
    <property type="match status" value="1"/>
</dbReference>
<dbReference type="RefSeq" id="WP_084723718.1">
    <property type="nucleotide sequence ID" value="NZ_FQXD01000013.1"/>
</dbReference>
<evidence type="ECO:0000256" key="12">
    <source>
        <dbReference type="SAM" id="Phobius"/>
    </source>
</evidence>
<dbReference type="OrthoDB" id="9809348at2"/>
<sequence length="1017" mass="115921">MLQKTEQISKTRLFLIMSLFALLLMLFRISWIHVHQAPKEPVAENGVINFQDVNLTAEETYLLDGTWNFSPHLFIQAPSINSETTKAVQLPHNWINDVNSDEQSGAYGFGTYQLKILLPKNRPELLSFRFSEVLSSVAVYIDGKLVSQMNQPHVKNSMTEKYGTFSVPFSPDQDEVELTLHVSNHELPFIGGITDSVWFGSTNAMQKETSLFSVLQMIVSVIYFLHVIYVFSLVYFGKGQHKKTLLYFGFMLATVGFTNLIDDNVIIHLPIPIEWYYRLLYLFFLTTLISMLYFIKSLYILRDRFFAYFLLIYGLFSIAFIIVPISLFHTLAWLANIFVIIAVIFMLKLMAPITQRRDQGSIIILLFIVSYGINVVWGMLLNDNLIEMPYYPFDFLLMNILIAFVLLQRYAHLLNLNKQQTKALQTANKQKDVFLMNTSHELRNPLHAMMNIGQSILDKDSATLSSNNKYHLKLLVRVGQQMSYMLHDLVDLTRLKDERITLKRKEIDLHAIISGLIDMIAFLIEGKKIQINVYISPSFPKLYADENRLLQILFNLLHNAVKFTNEGEITIEAKQKGKMAMIQVKDTGIGMSEQTTEKVFQPYVQENRPETNNGGIGIGLSICKKLIELHGGTIRVTSKLYKGSTFFFTIPIAHTFDKDDHETVGETLYPAPSVIQSDCGSAIASSIDNERQRILLIDDDSVNLKVLYNILSTDYEVATAYSGETALQCIEIGKFDLIICDVMMPNMSGYELTQTVRQRYSLSELPILLLTARQQFEDIYAGFLAGANDYIAKPAQILELRARVRALTELKKSINDQLKTEAAWLQAQIQPHFLFNTLNTIASLGSIDTSRMVTLLHEFGNYLRLSFGIHNTQTLIHVEDELKLTRSYLYIEQERFGDRLKIEWEITEDSNFQILPLSIQPIVENAVKHGVLQRIDGGKVIIRITKLETHYEIAIIDDGVGMKEDKVESLLEDSSSKSKGIGLANTNRRFKQMFGKGLIIISEPDEGTTVIMEIPFS</sequence>
<dbReference type="SUPFAM" id="SSF55874">
    <property type="entry name" value="ATPase domain of HSP90 chaperone/DNA topoisomerase II/histidine kinase"/>
    <property type="match status" value="2"/>
</dbReference>
<dbReference type="PROSITE" id="PS50110">
    <property type="entry name" value="RESPONSE_REGULATORY"/>
    <property type="match status" value="1"/>
</dbReference>